<dbReference type="InterPro" id="IPR029787">
    <property type="entry name" value="Nucleotide_cyclase"/>
</dbReference>
<evidence type="ECO:0000256" key="3">
    <source>
        <dbReference type="ARBA" id="ARBA00023239"/>
    </source>
</evidence>
<protein>
    <recommendedName>
        <fullName evidence="5">Guanylate cyclase domain-containing protein</fullName>
    </recommendedName>
</protein>
<gene>
    <name evidence="6" type="ORF">KUTeg_024871</name>
</gene>
<dbReference type="PROSITE" id="PS50125">
    <property type="entry name" value="GUANYLATE_CYCLASE_2"/>
    <property type="match status" value="1"/>
</dbReference>
<dbReference type="PANTHER" id="PTHR16305">
    <property type="entry name" value="TESTICULAR SOLUBLE ADENYLYL CYCLASE"/>
    <property type="match status" value="1"/>
</dbReference>
<evidence type="ECO:0000313" key="7">
    <source>
        <dbReference type="Proteomes" id="UP001217089"/>
    </source>
</evidence>
<comment type="caution">
    <text evidence="6">The sequence shown here is derived from an EMBL/GenBank/DDBJ whole genome shotgun (WGS) entry which is preliminary data.</text>
</comment>
<dbReference type="Pfam" id="PF00211">
    <property type="entry name" value="Guanylate_cyc"/>
    <property type="match status" value="1"/>
</dbReference>
<feature type="chain" id="PRO_5046733483" description="Guanylate cyclase domain-containing protein" evidence="4">
    <location>
        <begin position="24"/>
        <end position="279"/>
    </location>
</feature>
<dbReference type="SUPFAM" id="SSF55073">
    <property type="entry name" value="Nucleotide cyclase"/>
    <property type="match status" value="1"/>
</dbReference>
<keyword evidence="7" id="KW-1185">Reference proteome</keyword>
<dbReference type="CDD" id="cd07302">
    <property type="entry name" value="CHD"/>
    <property type="match status" value="1"/>
</dbReference>
<sequence length="279" mass="30825">MGHYHHYFSSLGGILALIRQAQGLNPNPEEESALKKLTSHVPGIVTFADHNKALPWSSRYSTSPYYAFLNLGSSELVAPNVQSTPKDYFNGTTNLNKCMVFKYNIYFAADGFTALCERYSAMQNKGIDQLTKTLNDYLGAIVEGIVNSEGDVLKFAGDAILAVWRVNTANEMSAAVAKVVRCCLDIQSKCGEWKTDIGVTLTVKMGVSSGEMNVTFLGNNEFRVYVELGKAVSDVNAAEHFCQSGYVVLSPEAWNLLQQEKIGWNFETMDDGKHIRVCF</sequence>
<keyword evidence="4" id="KW-0732">Signal</keyword>
<dbReference type="Proteomes" id="UP001217089">
    <property type="component" value="Unassembled WGS sequence"/>
</dbReference>
<evidence type="ECO:0000259" key="5">
    <source>
        <dbReference type="PROSITE" id="PS50125"/>
    </source>
</evidence>
<evidence type="ECO:0000313" key="6">
    <source>
        <dbReference type="EMBL" id="KAJ8298340.1"/>
    </source>
</evidence>
<reference evidence="6 7" key="1">
    <citation type="submission" date="2022-12" db="EMBL/GenBank/DDBJ databases">
        <title>Chromosome-level genome of Tegillarca granosa.</title>
        <authorList>
            <person name="Kim J."/>
        </authorList>
    </citation>
    <scope>NUCLEOTIDE SEQUENCE [LARGE SCALE GENOMIC DNA]</scope>
    <source>
        <strain evidence="6">Teg-2019</strain>
        <tissue evidence="6">Adductor muscle</tissue>
    </source>
</reference>
<keyword evidence="2" id="KW-0067">ATP-binding</keyword>
<evidence type="ECO:0000256" key="2">
    <source>
        <dbReference type="ARBA" id="ARBA00022840"/>
    </source>
</evidence>
<dbReference type="Gene3D" id="3.30.70.1230">
    <property type="entry name" value="Nucleotide cyclase"/>
    <property type="match status" value="1"/>
</dbReference>
<feature type="signal peptide" evidence="4">
    <location>
        <begin position="1"/>
        <end position="23"/>
    </location>
</feature>
<accession>A0ABQ9DZK8</accession>
<dbReference type="EMBL" id="JARBDR010000923">
    <property type="protein sequence ID" value="KAJ8298340.1"/>
    <property type="molecule type" value="Genomic_DNA"/>
</dbReference>
<feature type="domain" description="Guanylate cyclase" evidence="5">
    <location>
        <begin position="103"/>
        <end position="239"/>
    </location>
</feature>
<keyword evidence="1" id="KW-0547">Nucleotide-binding</keyword>
<name>A0ABQ9DZK8_TEGGR</name>
<keyword evidence="3" id="KW-0456">Lyase</keyword>
<organism evidence="6 7">
    <name type="scientific">Tegillarca granosa</name>
    <name type="common">Malaysian cockle</name>
    <name type="synonym">Anadara granosa</name>
    <dbReference type="NCBI Taxonomy" id="220873"/>
    <lineage>
        <taxon>Eukaryota</taxon>
        <taxon>Metazoa</taxon>
        <taxon>Spiralia</taxon>
        <taxon>Lophotrochozoa</taxon>
        <taxon>Mollusca</taxon>
        <taxon>Bivalvia</taxon>
        <taxon>Autobranchia</taxon>
        <taxon>Pteriomorphia</taxon>
        <taxon>Arcoida</taxon>
        <taxon>Arcoidea</taxon>
        <taxon>Arcidae</taxon>
        <taxon>Tegillarca</taxon>
    </lineage>
</organism>
<evidence type="ECO:0000256" key="4">
    <source>
        <dbReference type="SAM" id="SignalP"/>
    </source>
</evidence>
<evidence type="ECO:0000256" key="1">
    <source>
        <dbReference type="ARBA" id="ARBA00022741"/>
    </source>
</evidence>
<dbReference type="InterPro" id="IPR001054">
    <property type="entry name" value="A/G_cyclase"/>
</dbReference>
<proteinExistence type="predicted"/>
<dbReference type="PANTHER" id="PTHR16305:SF28">
    <property type="entry name" value="GUANYLATE CYCLASE DOMAIN-CONTAINING PROTEIN"/>
    <property type="match status" value="1"/>
</dbReference>